<feature type="chain" id="PRO_5028925227" evidence="1">
    <location>
        <begin position="18"/>
        <end position="241"/>
    </location>
</feature>
<keyword evidence="3" id="KW-1185">Reference proteome</keyword>
<gene>
    <name evidence="2" type="ORF">HWQ56_05070</name>
</gene>
<dbReference type="RefSeq" id="WP_176569940.1">
    <property type="nucleotide sequence ID" value="NZ_CP056030.1"/>
</dbReference>
<protein>
    <submittedName>
        <fullName evidence="2">Molecular chaperone</fullName>
    </submittedName>
</protein>
<dbReference type="Proteomes" id="UP000509568">
    <property type="component" value="Chromosome"/>
</dbReference>
<feature type="signal peptide" evidence="1">
    <location>
        <begin position="1"/>
        <end position="17"/>
    </location>
</feature>
<evidence type="ECO:0000313" key="3">
    <source>
        <dbReference type="Proteomes" id="UP000509568"/>
    </source>
</evidence>
<name>A0A7D5H3T6_9PSED</name>
<reference evidence="2 3" key="1">
    <citation type="submission" date="2020-06" db="EMBL/GenBank/DDBJ databases">
        <title>Pseudomonas eucalypticola sp. nov., an endophyte of Eucalyptus dunnii leaves with biocontrol ability of eucalyptus leaf blight.</title>
        <authorList>
            <person name="Liu Y."/>
            <person name="Song Z."/>
            <person name="Zeng H."/>
            <person name="Lu M."/>
            <person name="Wang X."/>
            <person name="Lian X."/>
            <person name="Zhang Q."/>
        </authorList>
    </citation>
    <scope>NUCLEOTIDE SEQUENCE [LARGE SCALE GENOMIC DNA]</scope>
    <source>
        <strain evidence="2 3">NP-1</strain>
    </source>
</reference>
<proteinExistence type="predicted"/>
<dbReference type="InterPro" id="IPR013783">
    <property type="entry name" value="Ig-like_fold"/>
</dbReference>
<dbReference type="InterPro" id="IPR008962">
    <property type="entry name" value="PapD-like_sf"/>
</dbReference>
<evidence type="ECO:0000256" key="1">
    <source>
        <dbReference type="SAM" id="SignalP"/>
    </source>
</evidence>
<organism evidence="2 3">
    <name type="scientific">Pseudomonas eucalypticola</name>
    <dbReference type="NCBI Taxonomy" id="2599595"/>
    <lineage>
        <taxon>Bacteria</taxon>
        <taxon>Pseudomonadati</taxon>
        <taxon>Pseudomonadota</taxon>
        <taxon>Gammaproteobacteria</taxon>
        <taxon>Pseudomonadales</taxon>
        <taxon>Pseudomonadaceae</taxon>
        <taxon>Pseudomonas</taxon>
    </lineage>
</organism>
<sequence>MKYALLLLGLMSLSVQAGPELNIGSLYDYLDPQRSTSLKKIYNGGDRTAFVKVMVAELVYGADGKATEVSMDGLGVDERALVASPARLIVPAKGMQQVRLLYRGTRDRERYFRLRFIPVLPEINDGFGLTVEEAREYDDSLQAGVSILAGYGAVVFVKPAQARYDTQVVHEPQRFIVPNGGNATVVIDHFNDCSMDGKDCRPPTKHHVLPGRRLVFEKQTGRSYRFIIEEGAQRREEAFDG</sequence>
<evidence type="ECO:0000313" key="2">
    <source>
        <dbReference type="EMBL" id="QKZ03189.1"/>
    </source>
</evidence>
<dbReference type="Gene3D" id="2.60.40.10">
    <property type="entry name" value="Immunoglobulins"/>
    <property type="match status" value="1"/>
</dbReference>
<dbReference type="KEGG" id="pez:HWQ56_05070"/>
<keyword evidence="1" id="KW-0732">Signal</keyword>
<dbReference type="EMBL" id="CP056030">
    <property type="protein sequence ID" value="QKZ03189.1"/>
    <property type="molecule type" value="Genomic_DNA"/>
</dbReference>
<dbReference type="AlphaFoldDB" id="A0A7D5H3T6"/>
<accession>A0A7D5H3T6</accession>
<dbReference type="SUPFAM" id="SSF49354">
    <property type="entry name" value="PapD-like"/>
    <property type="match status" value="1"/>
</dbReference>